<reference evidence="2 3" key="1">
    <citation type="submission" date="2018-06" db="EMBL/GenBank/DDBJ databases">
        <title>Phytoactinopolyspora halophila sp. nov., a novel halophilic actinomycete isolated from a saline soil in China.</title>
        <authorList>
            <person name="Tang S.-K."/>
        </authorList>
    </citation>
    <scope>NUCLEOTIDE SEQUENCE [LARGE SCALE GENOMIC DNA]</scope>
    <source>
        <strain evidence="2 3">YIM 96934</strain>
    </source>
</reference>
<accession>A0A329R425</accession>
<dbReference type="GO" id="GO:0016787">
    <property type="term" value="F:hydrolase activity"/>
    <property type="evidence" value="ECO:0007669"/>
    <property type="project" value="UniProtKB-KW"/>
</dbReference>
<dbReference type="PANTHER" id="PTHR46438">
    <property type="entry name" value="ALPHA/BETA-HYDROLASES SUPERFAMILY PROTEIN"/>
    <property type="match status" value="1"/>
</dbReference>
<dbReference type="InterPro" id="IPR000073">
    <property type="entry name" value="AB_hydrolase_1"/>
</dbReference>
<sequence>MSVMVHGLGGASTNWTALMRELRDDLEQWAPDLPGFGESPPSGQHAVEDYVADVTSFLERFDGPVHLLGNSMGGMISVHVAATRPDLVRSLTLLSPAMPQYLLPWGAQAMAAMATPRLGEWMLERANREPTEAQVERIAPMLYGDPGSVDREEFSFAVQERMRWIGKPYANTVLLASLRSLVTHYMRPPRRSVWWLVRKVLCPTMVIIGDRDVLVGARSERRWRRTLPRARVIRLERSGHVAMMEYPVAVAEHIRSFLRDASMYQDARVHNVDESYGNADAHATVARGKET</sequence>
<evidence type="ECO:0000259" key="1">
    <source>
        <dbReference type="Pfam" id="PF12697"/>
    </source>
</evidence>
<dbReference type="InterPro" id="IPR029058">
    <property type="entry name" value="AB_hydrolase_fold"/>
</dbReference>
<name>A0A329R425_9ACTN</name>
<feature type="domain" description="AB hydrolase-1" evidence="1">
    <location>
        <begin position="3"/>
        <end position="252"/>
    </location>
</feature>
<organism evidence="2 3">
    <name type="scientific">Phytoactinopolyspora halophila</name>
    <dbReference type="NCBI Taxonomy" id="1981511"/>
    <lineage>
        <taxon>Bacteria</taxon>
        <taxon>Bacillati</taxon>
        <taxon>Actinomycetota</taxon>
        <taxon>Actinomycetes</taxon>
        <taxon>Jiangellales</taxon>
        <taxon>Jiangellaceae</taxon>
        <taxon>Phytoactinopolyspora</taxon>
    </lineage>
</organism>
<dbReference type="InterPro" id="IPR000639">
    <property type="entry name" value="Epox_hydrolase-like"/>
</dbReference>
<evidence type="ECO:0000313" key="2">
    <source>
        <dbReference type="EMBL" id="RAW18819.1"/>
    </source>
</evidence>
<gene>
    <name evidence="2" type="ORF">DPM12_01790</name>
</gene>
<dbReference type="PRINTS" id="PR00412">
    <property type="entry name" value="EPOXHYDRLASE"/>
</dbReference>
<dbReference type="Proteomes" id="UP000250462">
    <property type="component" value="Unassembled WGS sequence"/>
</dbReference>
<keyword evidence="2" id="KW-0378">Hydrolase</keyword>
<keyword evidence="3" id="KW-1185">Reference proteome</keyword>
<dbReference type="Gene3D" id="3.40.50.1820">
    <property type="entry name" value="alpha/beta hydrolase"/>
    <property type="match status" value="1"/>
</dbReference>
<comment type="caution">
    <text evidence="2">The sequence shown here is derived from an EMBL/GenBank/DDBJ whole genome shotgun (WGS) entry which is preliminary data.</text>
</comment>
<proteinExistence type="predicted"/>
<dbReference type="PANTHER" id="PTHR46438:SF11">
    <property type="entry name" value="LIPASE-RELATED"/>
    <property type="match status" value="1"/>
</dbReference>
<dbReference type="EMBL" id="QMIG01000001">
    <property type="protein sequence ID" value="RAW18819.1"/>
    <property type="molecule type" value="Genomic_DNA"/>
</dbReference>
<dbReference type="PRINTS" id="PR00111">
    <property type="entry name" value="ABHYDROLASE"/>
</dbReference>
<dbReference type="AlphaFoldDB" id="A0A329R425"/>
<dbReference type="SUPFAM" id="SSF53474">
    <property type="entry name" value="alpha/beta-Hydrolases"/>
    <property type="match status" value="1"/>
</dbReference>
<protein>
    <submittedName>
        <fullName evidence="2">Alpha/beta hydrolase</fullName>
    </submittedName>
</protein>
<evidence type="ECO:0000313" key="3">
    <source>
        <dbReference type="Proteomes" id="UP000250462"/>
    </source>
</evidence>
<dbReference type="Pfam" id="PF12697">
    <property type="entry name" value="Abhydrolase_6"/>
    <property type="match status" value="1"/>
</dbReference>